<dbReference type="GO" id="GO:0003700">
    <property type="term" value="F:DNA-binding transcription factor activity"/>
    <property type="evidence" value="ECO:0007669"/>
    <property type="project" value="InterPro"/>
</dbReference>
<evidence type="ECO:0000256" key="4">
    <source>
        <dbReference type="ARBA" id="ARBA00023163"/>
    </source>
</evidence>
<evidence type="ECO:0000256" key="1">
    <source>
        <dbReference type="ARBA" id="ARBA00004123"/>
    </source>
</evidence>
<organism evidence="9 10">
    <name type="scientific">Vigna unguiculata</name>
    <name type="common">Cowpea</name>
    <dbReference type="NCBI Taxonomy" id="3917"/>
    <lineage>
        <taxon>Eukaryota</taxon>
        <taxon>Viridiplantae</taxon>
        <taxon>Streptophyta</taxon>
        <taxon>Embryophyta</taxon>
        <taxon>Tracheophyta</taxon>
        <taxon>Spermatophyta</taxon>
        <taxon>Magnoliopsida</taxon>
        <taxon>eudicotyledons</taxon>
        <taxon>Gunneridae</taxon>
        <taxon>Pentapetalae</taxon>
        <taxon>rosids</taxon>
        <taxon>fabids</taxon>
        <taxon>Fabales</taxon>
        <taxon>Fabaceae</taxon>
        <taxon>Papilionoideae</taxon>
        <taxon>50 kb inversion clade</taxon>
        <taxon>NPAAA clade</taxon>
        <taxon>indigoferoid/millettioid clade</taxon>
        <taxon>Phaseoleae</taxon>
        <taxon>Vigna</taxon>
    </lineage>
</organism>
<dbReference type="Pfam" id="PF03106">
    <property type="entry name" value="WRKY"/>
    <property type="match status" value="1"/>
</dbReference>
<dbReference type="FunFam" id="2.20.25.80:FF:000007">
    <property type="entry name" value="WRKY transcription factor 22"/>
    <property type="match status" value="1"/>
</dbReference>
<dbReference type="Proteomes" id="UP000501690">
    <property type="component" value="Linkage Group LG8"/>
</dbReference>
<comment type="subcellular location">
    <subcellularLocation>
        <location evidence="1">Nucleus</location>
    </subcellularLocation>
</comment>
<keyword evidence="10" id="KW-1185">Reference proteome</keyword>
<dbReference type="EMBL" id="CP039352">
    <property type="protein sequence ID" value="QCE02666.1"/>
    <property type="molecule type" value="Genomic_DNA"/>
</dbReference>
<name>A0A4D6MME5_VIGUN</name>
<dbReference type="InterPro" id="IPR036576">
    <property type="entry name" value="WRKY_dom_sf"/>
</dbReference>
<protein>
    <submittedName>
        <fullName evidence="9">WRKY transcription factor 22</fullName>
    </submittedName>
</protein>
<gene>
    <name evidence="9" type="ORF">DEO72_LG8g681</name>
</gene>
<dbReference type="PANTHER" id="PTHR32096">
    <property type="entry name" value="WRKY TRANSCRIPTION FACTOR 30-RELATED-RELATED"/>
    <property type="match status" value="1"/>
</dbReference>
<keyword evidence="3" id="KW-0238">DNA-binding</keyword>
<dbReference type="InterPro" id="IPR044810">
    <property type="entry name" value="WRKY_plant"/>
</dbReference>
<keyword evidence="5" id="KW-0539">Nucleus</keyword>
<dbReference type="PANTHER" id="PTHR32096:SF61">
    <property type="entry name" value="WRKY TRANSCRIPTION FACTOR 22"/>
    <property type="match status" value="1"/>
</dbReference>
<feature type="compositionally biased region" description="Polar residues" evidence="7">
    <location>
        <begin position="180"/>
        <end position="208"/>
    </location>
</feature>
<dbReference type="GO" id="GO:0000976">
    <property type="term" value="F:transcription cis-regulatory region binding"/>
    <property type="evidence" value="ECO:0007669"/>
    <property type="project" value="TreeGrafter"/>
</dbReference>
<feature type="region of interest" description="Disordered" evidence="7">
    <location>
        <begin position="91"/>
        <end position="141"/>
    </location>
</feature>
<keyword evidence="4" id="KW-0804">Transcription</keyword>
<sequence length="208" mass="22664">MVPNTAVSNFFVVTSLPELKPMKNQVKKVCDVAAENLSSDIWAWRKYGQKPIKGSPYPRGYYRCSSSKGCLARKQVERNRSDPTMFIVTYTGEHNHPAPTHKSSLAGSTRYKPQTGGDTAATKAVSPATSSEVAQHSTKSECTEEELEDLMKDDEEANELELTETVVSDDFFEGLEELTGSATDPFTASSSIDRWPLSNNATTAAGGS</sequence>
<evidence type="ECO:0000256" key="6">
    <source>
        <dbReference type="ARBA" id="ARBA00060761"/>
    </source>
</evidence>
<dbReference type="Gene3D" id="2.20.25.80">
    <property type="entry name" value="WRKY domain"/>
    <property type="match status" value="1"/>
</dbReference>
<dbReference type="InterPro" id="IPR003657">
    <property type="entry name" value="WRKY_dom"/>
</dbReference>
<evidence type="ECO:0000256" key="2">
    <source>
        <dbReference type="ARBA" id="ARBA00023015"/>
    </source>
</evidence>
<evidence type="ECO:0000313" key="9">
    <source>
        <dbReference type="EMBL" id="QCE02666.1"/>
    </source>
</evidence>
<evidence type="ECO:0000256" key="7">
    <source>
        <dbReference type="SAM" id="MobiDB-lite"/>
    </source>
</evidence>
<evidence type="ECO:0000259" key="8">
    <source>
        <dbReference type="PROSITE" id="PS50811"/>
    </source>
</evidence>
<feature type="domain" description="WRKY" evidence="8">
    <location>
        <begin position="33"/>
        <end position="99"/>
    </location>
</feature>
<evidence type="ECO:0000313" key="10">
    <source>
        <dbReference type="Proteomes" id="UP000501690"/>
    </source>
</evidence>
<feature type="compositionally biased region" description="Polar residues" evidence="7">
    <location>
        <begin position="127"/>
        <end position="137"/>
    </location>
</feature>
<comment type="similarity">
    <text evidence="6">Belongs to the WRKY group II-e family.</text>
</comment>
<evidence type="ECO:0000256" key="5">
    <source>
        <dbReference type="ARBA" id="ARBA00023242"/>
    </source>
</evidence>
<proteinExistence type="inferred from homology"/>
<evidence type="ECO:0000256" key="3">
    <source>
        <dbReference type="ARBA" id="ARBA00023125"/>
    </source>
</evidence>
<reference evidence="9 10" key="1">
    <citation type="submission" date="2019-04" db="EMBL/GenBank/DDBJ databases">
        <title>An improved genome assembly and genetic linkage map for asparagus bean, Vigna unguiculata ssp. sesquipedialis.</title>
        <authorList>
            <person name="Xia Q."/>
            <person name="Zhang R."/>
            <person name="Dong Y."/>
        </authorList>
    </citation>
    <scope>NUCLEOTIDE SEQUENCE [LARGE SCALE GENOMIC DNA]</scope>
    <source>
        <tissue evidence="9">Leaf</tissue>
    </source>
</reference>
<feature type="region of interest" description="Disordered" evidence="7">
    <location>
        <begin position="179"/>
        <end position="208"/>
    </location>
</feature>
<keyword evidence="2" id="KW-0805">Transcription regulation</keyword>
<accession>A0A4D6MME5</accession>
<dbReference type="GO" id="GO:0005634">
    <property type="term" value="C:nucleus"/>
    <property type="evidence" value="ECO:0007669"/>
    <property type="project" value="UniProtKB-SubCell"/>
</dbReference>
<dbReference type="SUPFAM" id="SSF118290">
    <property type="entry name" value="WRKY DNA-binding domain"/>
    <property type="match status" value="1"/>
</dbReference>
<dbReference type="AlphaFoldDB" id="A0A4D6MME5"/>
<dbReference type="SMART" id="SM00774">
    <property type="entry name" value="WRKY"/>
    <property type="match status" value="1"/>
</dbReference>
<dbReference type="PROSITE" id="PS50811">
    <property type="entry name" value="WRKY"/>
    <property type="match status" value="1"/>
</dbReference>